<feature type="transmembrane region" description="Helical" evidence="1">
    <location>
        <begin position="80"/>
        <end position="107"/>
    </location>
</feature>
<reference evidence="2 3" key="1">
    <citation type="journal article" date="2014" name="Antonie Van Leeuwenhoek">
        <title>Oenococcus alcoholitolerans sp. nov., a lactic acid bacteria isolated from cachaca and ethanol fermentation processes.</title>
        <authorList>
            <person name="Badotti F."/>
            <person name="Moreira A.P."/>
            <person name="Tonon L.A."/>
            <person name="de Lucena B.T."/>
            <person name="Gomes Fde C."/>
            <person name="Kruger R."/>
            <person name="Thompson C.C."/>
            <person name="de Morais M.A.Jr."/>
            <person name="Rosa C.A."/>
            <person name="Thompson F.L."/>
        </authorList>
    </citation>
    <scope>NUCLEOTIDE SEQUENCE [LARGE SCALE GENOMIC DNA]</scope>
    <source>
        <strain evidence="2 3">UFRJ-M7.2.18</strain>
    </source>
</reference>
<protein>
    <submittedName>
        <fullName evidence="2">Branched-chain amino acid ABC transporter</fullName>
    </submittedName>
</protein>
<keyword evidence="1" id="KW-0472">Membrane</keyword>
<dbReference type="InterPro" id="IPR008407">
    <property type="entry name" value="Brnchd-chn_aa_trnsp_AzlD"/>
</dbReference>
<keyword evidence="1" id="KW-1133">Transmembrane helix</keyword>
<evidence type="ECO:0000313" key="2">
    <source>
        <dbReference type="EMBL" id="KGO32052.1"/>
    </source>
</evidence>
<keyword evidence="1" id="KW-0812">Transmembrane</keyword>
<feature type="transmembrane region" description="Helical" evidence="1">
    <location>
        <begin position="41"/>
        <end position="60"/>
    </location>
</feature>
<keyword evidence="3" id="KW-1185">Reference proteome</keyword>
<accession>A0ABR4XRD8</accession>
<proteinExistence type="predicted"/>
<comment type="caution">
    <text evidence="2">The sequence shown here is derived from an EMBL/GenBank/DDBJ whole genome shotgun (WGS) entry which is preliminary data.</text>
</comment>
<dbReference type="Proteomes" id="UP000030023">
    <property type="component" value="Unassembled WGS sequence"/>
</dbReference>
<feature type="transmembrane region" description="Helical" evidence="1">
    <location>
        <begin position="6"/>
        <end position="29"/>
    </location>
</feature>
<sequence length="108" mass="11981">MPSIKFIMLTIIGCGLVTWLSRILPLVVLKKFKIPKGLMEFLSFVPIAIMSGLWFQSLFIQHLGHMPEINYQNLLASLPTIAAAIISKNLLFVVVTGVISLGLINLLF</sequence>
<dbReference type="Pfam" id="PF05437">
    <property type="entry name" value="AzlD"/>
    <property type="match status" value="1"/>
</dbReference>
<evidence type="ECO:0000256" key="1">
    <source>
        <dbReference type="SAM" id="Phobius"/>
    </source>
</evidence>
<name>A0ABR4XRD8_9LACO</name>
<gene>
    <name evidence="2" type="ORF">Q757_03345</name>
</gene>
<evidence type="ECO:0000313" key="3">
    <source>
        <dbReference type="Proteomes" id="UP000030023"/>
    </source>
</evidence>
<organism evidence="2 3">
    <name type="scientific">Oenococcus alcoholitolerans</name>
    <dbReference type="NCBI Taxonomy" id="931074"/>
    <lineage>
        <taxon>Bacteria</taxon>
        <taxon>Bacillati</taxon>
        <taxon>Bacillota</taxon>
        <taxon>Bacilli</taxon>
        <taxon>Lactobacillales</taxon>
        <taxon>Lactobacillaceae</taxon>
        <taxon>Oenococcus</taxon>
    </lineage>
</organism>
<dbReference type="EMBL" id="AXCV01000113">
    <property type="protein sequence ID" value="KGO32052.1"/>
    <property type="molecule type" value="Genomic_DNA"/>
</dbReference>